<dbReference type="InterPro" id="IPR002109">
    <property type="entry name" value="Glutaredoxin"/>
</dbReference>
<protein>
    <recommendedName>
        <fullName evidence="1">Glutaredoxin domain-containing protein</fullName>
    </recommendedName>
</protein>
<evidence type="ECO:0000259" key="1">
    <source>
        <dbReference type="Pfam" id="PF00462"/>
    </source>
</evidence>
<reference evidence="2 3" key="1">
    <citation type="submission" date="2019-02" db="EMBL/GenBank/DDBJ databases">
        <title>Hyunsoonleella sp., isolated from marine sediment.</title>
        <authorList>
            <person name="Liu B.-T."/>
        </authorList>
    </citation>
    <scope>NUCLEOTIDE SEQUENCE [LARGE SCALE GENOMIC DNA]</scope>
    <source>
        <strain evidence="2 3">T58</strain>
    </source>
</reference>
<evidence type="ECO:0000313" key="2">
    <source>
        <dbReference type="EMBL" id="TBN01822.1"/>
    </source>
</evidence>
<comment type="caution">
    <text evidence="2">The sequence shown here is derived from an EMBL/GenBank/DDBJ whole genome shotgun (WGS) entry which is preliminary data.</text>
</comment>
<accession>A0A4Q9FB23</accession>
<keyword evidence="3" id="KW-1185">Reference proteome</keyword>
<organism evidence="2 3">
    <name type="scientific">Hyunsoonleella flava</name>
    <dbReference type="NCBI Taxonomy" id="2527939"/>
    <lineage>
        <taxon>Bacteria</taxon>
        <taxon>Pseudomonadati</taxon>
        <taxon>Bacteroidota</taxon>
        <taxon>Flavobacteriia</taxon>
        <taxon>Flavobacteriales</taxon>
        <taxon>Flavobacteriaceae</taxon>
    </lineage>
</organism>
<dbReference type="PROSITE" id="PS51354">
    <property type="entry name" value="GLUTAREDOXIN_2"/>
    <property type="match status" value="1"/>
</dbReference>
<dbReference type="RefSeq" id="WP_130964875.1">
    <property type="nucleotide sequence ID" value="NZ_SIRT01000011.1"/>
</dbReference>
<proteinExistence type="predicted"/>
<dbReference type="EMBL" id="SIRT01000011">
    <property type="protein sequence ID" value="TBN01822.1"/>
    <property type="molecule type" value="Genomic_DNA"/>
</dbReference>
<dbReference type="AlphaFoldDB" id="A0A4Q9FB23"/>
<dbReference type="Gene3D" id="3.40.30.10">
    <property type="entry name" value="Glutaredoxin"/>
    <property type="match status" value="1"/>
</dbReference>
<gene>
    <name evidence="2" type="ORF">EYD45_12385</name>
</gene>
<dbReference type="Proteomes" id="UP000291142">
    <property type="component" value="Unassembled WGS sequence"/>
</dbReference>
<dbReference type="InterPro" id="IPR036249">
    <property type="entry name" value="Thioredoxin-like_sf"/>
</dbReference>
<sequence length="122" mass="13734">MRIFVLSFVFALIGQGAYSQTKPVDSVAIESVKTNKLIVYGSDTCHYCIDTKSFLKEKNMVFTYYDVDVNLEKQNEMIVKLQKAGISLDAISLPIVDLNGKLIMNNVADFDGFLKKLIEKTK</sequence>
<name>A0A4Q9FB23_9FLAO</name>
<dbReference type="OrthoDB" id="9795531at2"/>
<dbReference type="SUPFAM" id="SSF52833">
    <property type="entry name" value="Thioredoxin-like"/>
    <property type="match status" value="1"/>
</dbReference>
<feature type="domain" description="Glutaredoxin" evidence="1">
    <location>
        <begin position="38"/>
        <end position="102"/>
    </location>
</feature>
<evidence type="ECO:0000313" key="3">
    <source>
        <dbReference type="Proteomes" id="UP000291142"/>
    </source>
</evidence>
<dbReference type="Pfam" id="PF00462">
    <property type="entry name" value="Glutaredoxin"/>
    <property type="match status" value="1"/>
</dbReference>